<name>A0A0B2QFP9_GLYSO</name>
<sequence>MTTSPPSPTHYDIPFNGTSRKTRQSTRLRRLTARSLDQPRPTVNVNPATGRRSGPHKEKFHSYLGVVSRDKIPIVHSSWNDELETLKNLIWDYILVSQNPLTRPVKSIEADKVVALVDPLGELVKNLFEIYQKPIQLLWDGAQFGIDNVKDGFFIKWVKESQKEVYIGPYLNRAHWQLVVLCPRDNIVVWFCSLRKKPDVNIKTAMNSAMKTLSTSAQGMVDQLVPQWIEAKIHVQMGGYECGYYVMP</sequence>
<feature type="compositionally biased region" description="Basic residues" evidence="1">
    <location>
        <begin position="20"/>
        <end position="32"/>
    </location>
</feature>
<protein>
    <recommendedName>
        <fullName evidence="3">Ubiquitin-like protease family profile domain-containing protein</fullName>
    </recommendedName>
</protein>
<dbReference type="PANTHER" id="PTHR33018:SF34">
    <property type="entry name" value="OS02G0472350 PROTEIN"/>
    <property type="match status" value="1"/>
</dbReference>
<organism evidence="2">
    <name type="scientific">Glycine soja</name>
    <name type="common">Wild soybean</name>
    <dbReference type="NCBI Taxonomy" id="3848"/>
    <lineage>
        <taxon>Eukaryota</taxon>
        <taxon>Viridiplantae</taxon>
        <taxon>Streptophyta</taxon>
        <taxon>Embryophyta</taxon>
        <taxon>Tracheophyta</taxon>
        <taxon>Spermatophyta</taxon>
        <taxon>Magnoliopsida</taxon>
        <taxon>eudicotyledons</taxon>
        <taxon>Gunneridae</taxon>
        <taxon>Pentapetalae</taxon>
        <taxon>rosids</taxon>
        <taxon>fabids</taxon>
        <taxon>Fabales</taxon>
        <taxon>Fabaceae</taxon>
        <taxon>Papilionoideae</taxon>
        <taxon>50 kb inversion clade</taxon>
        <taxon>NPAAA clade</taxon>
        <taxon>indigoferoid/millettioid clade</taxon>
        <taxon>Phaseoleae</taxon>
        <taxon>Glycine</taxon>
        <taxon>Glycine subgen. Soja</taxon>
    </lineage>
</organism>
<evidence type="ECO:0000256" key="1">
    <source>
        <dbReference type="SAM" id="MobiDB-lite"/>
    </source>
</evidence>
<dbReference type="Proteomes" id="UP000053555">
    <property type="component" value="Unassembled WGS sequence"/>
</dbReference>
<dbReference type="PANTHER" id="PTHR33018">
    <property type="entry name" value="OS10G0338966 PROTEIN-RELATED"/>
    <property type="match status" value="1"/>
</dbReference>
<evidence type="ECO:0000313" key="2">
    <source>
        <dbReference type="EMBL" id="KHN18994.1"/>
    </source>
</evidence>
<accession>A0A0B2QFP9</accession>
<evidence type="ECO:0008006" key="3">
    <source>
        <dbReference type="Google" id="ProtNLM"/>
    </source>
</evidence>
<dbReference type="AlphaFoldDB" id="A0A0B2QFP9"/>
<proteinExistence type="predicted"/>
<dbReference type="Gene3D" id="3.40.395.10">
    <property type="entry name" value="Adenoviral Proteinase, Chain A"/>
    <property type="match status" value="1"/>
</dbReference>
<gene>
    <name evidence="2" type="ORF">glysoja_043384</name>
</gene>
<reference evidence="2" key="1">
    <citation type="submission" date="2014-07" db="EMBL/GenBank/DDBJ databases">
        <title>Identification of a novel salt tolerance gene in wild soybean by whole-genome sequencing.</title>
        <authorList>
            <person name="Lam H.-M."/>
            <person name="Qi X."/>
            <person name="Li M.-W."/>
            <person name="Liu X."/>
            <person name="Xie M."/>
            <person name="Ni M."/>
            <person name="Xu X."/>
        </authorList>
    </citation>
    <scope>NUCLEOTIDE SEQUENCE [LARGE SCALE GENOMIC DNA]</scope>
    <source>
        <tissue evidence="2">Root</tissue>
    </source>
</reference>
<dbReference type="SUPFAM" id="SSF54001">
    <property type="entry name" value="Cysteine proteinases"/>
    <property type="match status" value="1"/>
</dbReference>
<dbReference type="InterPro" id="IPR038765">
    <property type="entry name" value="Papain-like_cys_pep_sf"/>
</dbReference>
<feature type="region of interest" description="Disordered" evidence="1">
    <location>
        <begin position="1"/>
        <end position="56"/>
    </location>
</feature>
<dbReference type="EMBL" id="KN659503">
    <property type="protein sequence ID" value="KHN18994.1"/>
    <property type="molecule type" value="Genomic_DNA"/>
</dbReference>